<dbReference type="RefSeq" id="YP_010678375.1">
    <property type="nucleotide sequence ID" value="NC_071034.1"/>
</dbReference>
<dbReference type="Proteomes" id="UP000501199">
    <property type="component" value="Segment"/>
</dbReference>
<dbReference type="GeneID" id="77954769"/>
<reference evidence="2" key="1">
    <citation type="submission" date="2020-01" db="EMBL/GenBank/DDBJ databases">
        <authorList>
            <person name="Broll A.M."/>
            <person name="Firkus N.C."/>
            <person name="Hill J.A."/>
            <person name="Neidermyer S.M."/>
            <person name="Regnier T.M."/>
            <person name="Wang S.P."/>
            <person name="Yang C."/>
            <person name="Yang H.S."/>
            <person name="Bonilla J.A."/>
            <person name="Klyczek K."/>
            <person name="Garlena R.A."/>
            <person name="Russell D.A."/>
            <person name="Pope W.H."/>
            <person name="Jacobs-Sera D."/>
            <person name="Hatfull G.F."/>
        </authorList>
    </citation>
    <scope>NUCLEOTIDE SEQUENCE [LARGE SCALE GENOMIC DNA]</scope>
</reference>
<protein>
    <submittedName>
        <fullName evidence="1">RNA binding protein</fullName>
    </submittedName>
</protein>
<dbReference type="KEGG" id="vg:77954769"/>
<accession>A0A6G6XKA4</accession>
<keyword evidence="2" id="KW-1185">Reference proteome</keyword>
<name>A0A6G6XKA4_9CAUD</name>
<organism evidence="1 2">
    <name type="scientific">Arthrobacter phage DrSierra</name>
    <dbReference type="NCBI Taxonomy" id="2704034"/>
    <lineage>
        <taxon>Viruses</taxon>
        <taxon>Duplodnaviria</taxon>
        <taxon>Heunggongvirae</taxon>
        <taxon>Uroviricota</taxon>
        <taxon>Caudoviricetes</taxon>
        <taxon>Casidaviridae</taxon>
        <taxon>Manhattanvirus</taxon>
        <taxon>Manhattanvirus drsierra</taxon>
    </lineage>
</organism>
<evidence type="ECO:0000313" key="1">
    <source>
        <dbReference type="EMBL" id="QIG58528.1"/>
    </source>
</evidence>
<proteinExistence type="predicted"/>
<evidence type="ECO:0000313" key="2">
    <source>
        <dbReference type="Proteomes" id="UP000501199"/>
    </source>
</evidence>
<dbReference type="EMBL" id="MN908689">
    <property type="protein sequence ID" value="QIG58528.1"/>
    <property type="molecule type" value="Genomic_DNA"/>
</dbReference>
<gene>
    <name evidence="1" type="primary">50</name>
    <name evidence="1" type="ORF">SEA_DRSIERRA_50</name>
</gene>
<dbReference type="SMR" id="A0A6G6XKA4"/>
<sequence>MSTLARQVKQARSNLYEAVESESTVTVRLDSGTVLTGTVSEHPTLPSGYYLIVGIGDTVRRAFHRSEIEEVIFE</sequence>